<feature type="region of interest" description="Disordered" evidence="6">
    <location>
        <begin position="1336"/>
        <end position="1495"/>
    </location>
</feature>
<evidence type="ECO:0000259" key="7">
    <source>
        <dbReference type="PROSITE" id="PS50067"/>
    </source>
</evidence>
<evidence type="ECO:0008006" key="11">
    <source>
        <dbReference type="Google" id="ProtNLM"/>
    </source>
</evidence>
<dbReference type="PANTHER" id="PTHR24115:SF546">
    <property type="entry name" value="KINESIN-LIKE PROTEIN KIF14"/>
    <property type="match status" value="1"/>
</dbReference>
<dbReference type="GO" id="GO:0016887">
    <property type="term" value="F:ATP hydrolysis activity"/>
    <property type="evidence" value="ECO:0007669"/>
    <property type="project" value="TreeGrafter"/>
</dbReference>
<keyword evidence="5" id="KW-0067">ATP-binding</keyword>
<feature type="region of interest" description="Disordered" evidence="6">
    <location>
        <begin position="700"/>
        <end position="766"/>
    </location>
</feature>
<dbReference type="Gene3D" id="3.40.850.10">
    <property type="entry name" value="Kinesin motor domain"/>
    <property type="match status" value="1"/>
</dbReference>
<keyword evidence="5" id="KW-0547">Nucleotide-binding</keyword>
<dbReference type="InterPro" id="IPR013083">
    <property type="entry name" value="Znf_RING/FYVE/PHD"/>
</dbReference>
<sequence>MSDPPPPAEEGRVFSKENAGQIFGSNTGNIQAVIRMRPTKKQEVAYIDCEDRVGSRLCLMDLNYTDKFAAVLGGASSQADVFNVAGMPLVEATLAGNNTCLFAYGQTGSGKTFSMYGAEGGKNPSKLDGLVPAICAELFRRKQELEKRKDVQMIFEATLVEVQGNKVLDLLSEPAEDGQQPALRLIGDQVLGAWVEKVHSSRGLTRMIERGMSKRKTEINAYTQNVHSSRSHAFLTMLIHRTALKEDAKTATTTISLVDLAGSERFDLTQKKVGAGINAALLALGKVLTALKNGDSHVPFRDSLLTRMLRSSFQQSCMTRVLACINPGINSFTETRNVLLYVQRATRVIVPEADSIDPDLAEDLAEEELEAKQKSRDPMENDSFDSDEVQNRRCEAVETTSFGSIFTRCSGDPVDPLILYLHGSSTQRGRDSRMWNGLVTALNLEMQEAEKQAALETMERVKLEQQEAAKASEEAGAPLEEAPKPKKRSKSFTKKKKSDKGGEGKTFGESAFNHDDEMSTYNRFATIRSNLALALRRNQKELSKQSTCSRCSHFFVKPSRFILCRHVLCQLCVEQTVRYFRECPICFQALTSDDFTADPYQDESHARVMEIKLASLSSVPPAVLSAQVALGKLEAERERSNRVLLEVSSAPRRGDVAGVGVSLRLVPSANGSPIHSGAQACTRRVPEEVVHKVVMSAAASAPPLNTGKPRRRVPRPPATSIPASIAAGCRFAGRSTSRRSLRRSSSFTEGRSSSKPAETFRKRQGSRFERSTSFIIRKSSFDSTSSIAMAITTNEMEGAHKPPSALELTSPNEDGCYLYAREGTARFMYVPPFVNAKYSRRILVQLPPINGASAKPMHEDLKGGLPVVFESSESEPMQSGWVQYVLGSNGGRSQAFVRKNLRAVGNRHQDITNVQELASRWIERLQEQTEEMIIDVVGQIRDTQAALIYGASIGAKLNDIPKLNAPNTAPTVGMTEGVRDESLMLKSVCTGTDPQVTEMYRELCGIVTEEGGNSQLLQHIFPDKDSYNDDNRPKAFYQVAMDIPGYGQSEGSPIDGLLSVRLLTEVIRSLAKQHAYAIVAYAQGGAAILRTLLEDPKLTSFLILREPDTATLDLDTLHGILHPTLAPYDPDGPLAMVRATRSLNSVLPQLNFVKFSLAKAPQFYQKELAGEMLRFFRANNWHGSLPTMGNSSKLALLTRLMGGMGAWRGDAKNDPTKNGTAGPNARRSKAAKGEKAEKAENGEAPRGGKVTARRPAAARAAGGGEGGGGEGMAGKGGVAQECADVSPEASEAAPSADAVPPAARPSLLALGGLDGEGARPNVRLSNMEIMRLASMAALEPPPPPPLPPPPPAAAAAAAAATAAAAAAAESRRDEAPAARRTARGREALSARRESAPAPRVQLSPSAEIAKGAREAFERCKLPLGKEGARKARGAEMSPSRKGRGDEASARSSSTRRCRTAGTSLESEATARSRSIPSSPTMIRREPSTSRRGKRT</sequence>
<dbReference type="InterPro" id="IPR001841">
    <property type="entry name" value="Znf_RING"/>
</dbReference>
<dbReference type="Gene3D" id="3.40.50.1820">
    <property type="entry name" value="alpha/beta hydrolase"/>
    <property type="match status" value="1"/>
</dbReference>
<feature type="compositionally biased region" description="Low complexity" evidence="6">
    <location>
        <begin position="1353"/>
        <end position="1368"/>
    </location>
</feature>
<dbReference type="SUPFAM" id="SSF52540">
    <property type="entry name" value="P-loop containing nucleoside triphosphate hydrolases"/>
    <property type="match status" value="1"/>
</dbReference>
<evidence type="ECO:0000256" key="3">
    <source>
        <dbReference type="ARBA" id="ARBA00022833"/>
    </source>
</evidence>
<dbReference type="EMBL" id="JBGBPQ010000006">
    <property type="protein sequence ID" value="KAL1523371.1"/>
    <property type="molecule type" value="Genomic_DNA"/>
</dbReference>
<comment type="similarity">
    <text evidence="5">Belongs to the TRAFAC class myosin-kinesin ATPase superfamily. Kinesin family.</text>
</comment>
<evidence type="ECO:0000313" key="10">
    <source>
        <dbReference type="Proteomes" id="UP001515480"/>
    </source>
</evidence>
<organism evidence="9 10">
    <name type="scientific">Prymnesium parvum</name>
    <name type="common">Toxic golden alga</name>
    <dbReference type="NCBI Taxonomy" id="97485"/>
    <lineage>
        <taxon>Eukaryota</taxon>
        <taxon>Haptista</taxon>
        <taxon>Haptophyta</taxon>
        <taxon>Prymnesiophyceae</taxon>
        <taxon>Prymnesiales</taxon>
        <taxon>Prymnesiaceae</taxon>
        <taxon>Prymnesium</taxon>
    </lineage>
</organism>
<dbReference type="GO" id="GO:0007018">
    <property type="term" value="P:microtubule-based movement"/>
    <property type="evidence" value="ECO:0007669"/>
    <property type="project" value="InterPro"/>
</dbReference>
<gene>
    <name evidence="9" type="ORF">AB1Y20_018315</name>
</gene>
<evidence type="ECO:0000259" key="8">
    <source>
        <dbReference type="PROSITE" id="PS50089"/>
    </source>
</evidence>
<feature type="compositionally biased region" description="Basic and acidic residues" evidence="6">
    <location>
        <begin position="1231"/>
        <end position="1243"/>
    </location>
</feature>
<keyword evidence="10" id="KW-1185">Reference proteome</keyword>
<dbReference type="SUPFAM" id="SSF53474">
    <property type="entry name" value="alpha/beta-Hydrolases"/>
    <property type="match status" value="1"/>
</dbReference>
<feature type="compositionally biased region" description="Basic and acidic residues" evidence="6">
    <location>
        <begin position="370"/>
        <end position="379"/>
    </location>
</feature>
<keyword evidence="2 4" id="KW-0863">Zinc-finger</keyword>
<dbReference type="InterPro" id="IPR027417">
    <property type="entry name" value="P-loop_NTPase"/>
</dbReference>
<feature type="compositionally biased region" description="Basic and acidic residues" evidence="6">
    <location>
        <begin position="1369"/>
        <end position="1394"/>
    </location>
</feature>
<comment type="caution">
    <text evidence="9">The sequence shown here is derived from an EMBL/GenBank/DDBJ whole genome shotgun (WGS) entry which is preliminary data.</text>
</comment>
<feature type="compositionally biased region" description="Pro residues" evidence="6">
    <location>
        <begin position="1339"/>
        <end position="1352"/>
    </location>
</feature>
<name>A0AB34JNI7_PRYPA</name>
<accession>A0AB34JNI7</accession>
<dbReference type="InterPro" id="IPR027640">
    <property type="entry name" value="Kinesin-like_fam"/>
</dbReference>
<feature type="compositionally biased region" description="Low complexity" evidence="6">
    <location>
        <begin position="1283"/>
        <end position="1301"/>
    </location>
</feature>
<dbReference type="PROSITE" id="PS00518">
    <property type="entry name" value="ZF_RING_1"/>
    <property type="match status" value="1"/>
</dbReference>
<feature type="compositionally biased region" description="Basic and acidic residues" evidence="6">
    <location>
        <begin position="464"/>
        <end position="473"/>
    </location>
</feature>
<keyword evidence="3" id="KW-0862">Zinc</keyword>
<keyword evidence="5" id="KW-0505">Motor protein</keyword>
<dbReference type="InterPro" id="IPR017907">
    <property type="entry name" value="Znf_RING_CS"/>
</dbReference>
<evidence type="ECO:0000313" key="9">
    <source>
        <dbReference type="EMBL" id="KAL1523371.1"/>
    </source>
</evidence>
<dbReference type="GO" id="GO:0005524">
    <property type="term" value="F:ATP binding"/>
    <property type="evidence" value="ECO:0007669"/>
    <property type="project" value="UniProtKB-UniRule"/>
</dbReference>
<dbReference type="Pfam" id="PF00225">
    <property type="entry name" value="Kinesin"/>
    <property type="match status" value="1"/>
</dbReference>
<keyword evidence="1" id="KW-0479">Metal-binding</keyword>
<feature type="region of interest" description="Disordered" evidence="6">
    <location>
        <begin position="1206"/>
        <end position="1301"/>
    </location>
</feature>
<reference evidence="9 10" key="1">
    <citation type="journal article" date="2024" name="Science">
        <title>Giant polyketide synthase enzymes in the biosynthesis of giant marine polyether toxins.</title>
        <authorList>
            <person name="Fallon T.R."/>
            <person name="Shende V.V."/>
            <person name="Wierzbicki I.H."/>
            <person name="Pendleton A.L."/>
            <person name="Watervoot N.F."/>
            <person name="Auber R.P."/>
            <person name="Gonzalez D.J."/>
            <person name="Wisecaver J.H."/>
            <person name="Moore B.S."/>
        </authorList>
    </citation>
    <scope>NUCLEOTIDE SEQUENCE [LARGE SCALE GENOMIC DNA]</scope>
    <source>
        <strain evidence="9 10">12B1</strain>
    </source>
</reference>
<feature type="compositionally biased region" description="Gly residues" evidence="6">
    <location>
        <begin position="1261"/>
        <end position="1277"/>
    </location>
</feature>
<dbReference type="Gene3D" id="3.30.40.10">
    <property type="entry name" value="Zinc/RING finger domain, C3HC4 (zinc finger)"/>
    <property type="match status" value="1"/>
</dbReference>
<dbReference type="PROSITE" id="PS50067">
    <property type="entry name" value="KINESIN_MOTOR_2"/>
    <property type="match status" value="1"/>
</dbReference>
<dbReference type="GO" id="GO:0008017">
    <property type="term" value="F:microtubule binding"/>
    <property type="evidence" value="ECO:0007669"/>
    <property type="project" value="InterPro"/>
</dbReference>
<feature type="domain" description="Kinesin motor" evidence="7">
    <location>
        <begin position="29"/>
        <end position="348"/>
    </location>
</feature>
<dbReference type="InterPro" id="IPR029058">
    <property type="entry name" value="AB_hydrolase_fold"/>
</dbReference>
<dbReference type="InterPro" id="IPR036961">
    <property type="entry name" value="Kinesin_motor_dom_sf"/>
</dbReference>
<dbReference type="GO" id="GO:0005871">
    <property type="term" value="C:kinesin complex"/>
    <property type="evidence" value="ECO:0007669"/>
    <property type="project" value="TreeGrafter"/>
</dbReference>
<dbReference type="SMART" id="SM00129">
    <property type="entry name" value="KISc"/>
    <property type="match status" value="1"/>
</dbReference>
<dbReference type="InterPro" id="IPR001752">
    <property type="entry name" value="Kinesin_motor_dom"/>
</dbReference>
<evidence type="ECO:0000256" key="1">
    <source>
        <dbReference type="ARBA" id="ARBA00022723"/>
    </source>
</evidence>
<feature type="compositionally biased region" description="Low complexity" evidence="6">
    <location>
        <begin position="718"/>
        <end position="727"/>
    </location>
</feature>
<evidence type="ECO:0000256" key="4">
    <source>
        <dbReference type="PROSITE-ProRule" id="PRU00175"/>
    </source>
</evidence>
<feature type="region of interest" description="Disordered" evidence="6">
    <location>
        <begin position="464"/>
        <end position="512"/>
    </location>
</feature>
<dbReference type="PANTHER" id="PTHR24115">
    <property type="entry name" value="KINESIN-RELATED"/>
    <property type="match status" value="1"/>
</dbReference>
<evidence type="ECO:0000256" key="6">
    <source>
        <dbReference type="SAM" id="MobiDB-lite"/>
    </source>
</evidence>
<dbReference type="GO" id="GO:0008270">
    <property type="term" value="F:zinc ion binding"/>
    <property type="evidence" value="ECO:0007669"/>
    <property type="project" value="UniProtKB-KW"/>
</dbReference>
<dbReference type="PROSITE" id="PS50089">
    <property type="entry name" value="ZF_RING_2"/>
    <property type="match status" value="1"/>
</dbReference>
<dbReference type="SUPFAM" id="SSF57850">
    <property type="entry name" value="RING/U-box"/>
    <property type="match status" value="1"/>
</dbReference>
<proteinExistence type="inferred from homology"/>
<feature type="compositionally biased region" description="Basic residues" evidence="6">
    <location>
        <begin position="485"/>
        <end position="498"/>
    </location>
</feature>
<protein>
    <recommendedName>
        <fullName evidence="11">Kinesin-like protein</fullName>
    </recommendedName>
</protein>
<evidence type="ECO:0000256" key="2">
    <source>
        <dbReference type="ARBA" id="ARBA00022771"/>
    </source>
</evidence>
<dbReference type="Proteomes" id="UP001515480">
    <property type="component" value="Unassembled WGS sequence"/>
</dbReference>
<feature type="region of interest" description="Disordered" evidence="6">
    <location>
        <begin position="367"/>
        <end position="391"/>
    </location>
</feature>
<feature type="compositionally biased region" description="Basic and acidic residues" evidence="6">
    <location>
        <begin position="1410"/>
        <end position="1420"/>
    </location>
</feature>
<dbReference type="PRINTS" id="PR00380">
    <property type="entry name" value="KINESINHEAVY"/>
</dbReference>
<feature type="compositionally biased region" description="Polar residues" evidence="6">
    <location>
        <begin position="1464"/>
        <end position="1480"/>
    </location>
</feature>
<evidence type="ECO:0000256" key="5">
    <source>
        <dbReference type="PROSITE-ProRule" id="PRU00283"/>
    </source>
</evidence>
<feature type="domain" description="RING-type" evidence="8">
    <location>
        <begin position="548"/>
        <end position="586"/>
    </location>
</feature>
<feature type="binding site" evidence="5">
    <location>
        <begin position="105"/>
        <end position="112"/>
    </location>
    <ligand>
        <name>ATP</name>
        <dbReference type="ChEBI" id="CHEBI:30616"/>
    </ligand>
</feature>
<feature type="compositionally biased region" description="Low complexity" evidence="6">
    <location>
        <begin position="743"/>
        <end position="754"/>
    </location>
</feature>
<dbReference type="GO" id="GO:0005874">
    <property type="term" value="C:microtubule"/>
    <property type="evidence" value="ECO:0007669"/>
    <property type="project" value="TreeGrafter"/>
</dbReference>
<dbReference type="GO" id="GO:0003777">
    <property type="term" value="F:microtubule motor activity"/>
    <property type="evidence" value="ECO:0007669"/>
    <property type="project" value="InterPro"/>
</dbReference>